<organism evidence="14 15">
    <name type="scientific">Penicillium steckii</name>
    <dbReference type="NCBI Taxonomy" id="303698"/>
    <lineage>
        <taxon>Eukaryota</taxon>
        <taxon>Fungi</taxon>
        <taxon>Dikarya</taxon>
        <taxon>Ascomycota</taxon>
        <taxon>Pezizomycotina</taxon>
        <taxon>Eurotiomycetes</taxon>
        <taxon>Eurotiomycetidae</taxon>
        <taxon>Eurotiales</taxon>
        <taxon>Aspergillaceae</taxon>
        <taxon>Penicillium</taxon>
    </lineage>
</organism>
<sequence length="3958" mass="438051">MSQLPEPIAIVGSGCRFAGGASSPSKLWDIVYHAQDVLQEIPPDRFNLKAFHHQDPQHPGKTNVRNAYLLTENVRHFDAQFFNLKAVEANAIDPQHRILLETVFEGIDSAGLKLEELKGSDTGVYVGLMYGDYENLQFRDLKNLPTYNATGTARSIVSNRISYFFDWNGPSMTIDTACSSSLVALHLAVQALRSGECKVAVAAGSNLLLGPEHFVSESKLSMLSPDGRSRMWDQGANGYARGEGVASVILKPLSAAIAAGDYIHCLVRETGVNQDGRSRGITMPSATAQADLIRSTYAKLDLNPLLPDERCQYFEAHGTGTKAGDPIEAEAIHRAFFGPPTGNKESKDSPRTPLYVGSVKTDIGHTESTAGLAGIIKATLALQHKIIPPNRLFEELNPDIDPFYGPLKIPQEPIPWPAVATGNPRRASVNSFGFGGTNGHVILESYETPVAPAAEKIHQTSSFSPFVFSAYSQQSLTANLKSYARYLEENPDINPADLAWTLQSRKSRLPMRVSFPASSIKDLQSTLSGIQDDSQNGTRPSRGSKEPRILGVFTGQGAQWARMGAGLIEKSPYASKILSDLEERLAELPKEDRPSWSLREQLLAKESRLGEAALAQPLCTAVQIVLVELLRLAGIQLSVVVGHSSGEIGAAFAAGLLSASDAICIAYYRGLHSHLAQGPEGIKGKMMAVGTTFEDAQELCALDEFQGRIVVAAVNSPTSVTLSGDADAVVEMAGICADEGKFHRQLKVDKAYHSHHMRPCSQAYMNSLRRVGVKVQTPTSDCVWVSSVNPEQSSDDGIDDLDATYWDRNLVSPVKFMQAVQKAIQLGPFDLAIEVGPHPALKGPVEEMLRDQNITLPYTGVLQRNTEATQSFSNALGLCWMHLDSLNLKIEHFESTMSGTNNKPRFIPNLPLYNWDHEREYWHESRHSRTYRTQGDHHHALLGDMTPERFPHQISWRNLLRPRELPWIHGHKIQEQTVFPAAGYVVTALEAAKFVAPAEKSIQLVEIEQFIIHQAVVFDNDDIDSSVEVLFNVSNIRQFENTRLRARFTYSACAKHQSTFQLIADGDLVITLGEPSQDVLLARSAESFDMVNVDKEAFYNSLSELGYGYTRHFQGLSGLQRKLHKAQGFVGLPDLELDEVPLVVHPATLDLAIQSIILAYSFPRDGEVWSVHVPVKIERIRVNPALCGQNWVEAKHLPFMSSVPDREEGTGFSGNVQIASADGNHAAIEVEGLRVVPFSSTTAADDKRLFNTIEWHNTEPIPEDIYSPPSSEETDLALLLERGSSFYLRQFEAEFPLTHPARKDDNHRAYLNYAAHVNNLVLQGKLPHARPEWLEDTLQDVIASTEKFSHLAEVKTMHTVGAQMPRVMRGETSLLEHLIENSLLDEYYSTAVGMSQVSDWIGEVVGQIGQRYPRMKILEIGAGTGGATKQVLPRLGDRFLSYTFTDISSGFFPTAQVEFEKYQDRMTYAVLDMEKGIKEQKFEPNSYDLVLASLVLHATKDLDATLRRARSLLRPGGFLVLLELTSSHVIRGPFIFGCFPGWWAGQQDGRVLSPCVPASRWDELLRNAGFSGVDTIVPEEDSAIFPNSVLVSQAVDDRVDFLREPLLSSPTIFKDRTVIENLFIIGGKSLNISRLTRDLQSLLKAQCSNITVLESFDAVTHTQLPSNTTVLILADLAGNTFQDITEERFTGLKRLFDSEKNILWVTQNRRVDDPFPNMAVGFARAAAWENLGLRFQFLDLENVRKPDPRALAEHLLRFVALGRWDASGQSSRAPLWSPETEVIINSEGKELVPRLRTLQNLNDRYNSARRDIEKEVKGAESVVTISSKNDQFFVRERANTLDISLSNAVKVTHSILHAVKSPIGYTFVALGENTKTGTQCLVLADSVSSVMDPREGIRMALQVPQGREESFIHLVAVNLLVLQVLKTTSPGDTILVYNIPATIALAFNQLAKEAGISIAYASSNQAEAKSRSWIFAHPSMYRSEIEALLPRDIARYIDFSNPVDIAHGPLRHYPPFGCAIDNTSNLFSTVGTGRYVQNGDSALLQQVVYMALAGLDIWEENLAQGVPATRSINDLNQDSESWNKLTTLTWSSPSIHVKVLPVEAMFKRDRTYWLVGFTGNMGRALCDWMILNGAKYIVLTARTPKVDPNWLAKAEQRGATIRIFSKQVVPALARDITDLQAVQECRQKIITELPPIAGIAHGAMVLTDGLTATASYSDLTAVLRPKVEGSLNLDQVFHDDKELDFFIFFSSVASVFGNPGQSAYAAANQFMSAITEQRRKRGCAASILYLGTVIGAGVVTREMNATEQLAMYDRGFMPMSEADVHVAFAEAVRASKPESKEQAQIITGLRSLPKASTSMSPSYSWPQFSDLTIPETEGNQSTSTSTGDISLKDRLIAATSDEEVLSIVSETFIAELRKVLQLPTESELTESHRSDELGLDSLISVRIRSWILTNYQVNIPALRILGGATIGELVEQTRSSIPSELIPNVGNGEKISKVPAPIPTPPPVSKAPVTNQIVATQDTQVAEKFSSSESQDPGSQTPSDLEDGISTPWSEISRPNKDEEKSLSELPLVRSGPLSYIQSMFWFVQELLPEKGTLNNTGIYKIRGEIRSADLARALEAVSQRHEALRTCFRVEDGRVIQGILPRSPLTLEEKKIHSEAELIREYEALRHHVYNLPNGQTIRIILVSGKSQSYLLMGYHHLVFDGASHLPFIEDLERAYSGKQLDNNVLQYLDFSNQQQSEYHSGQWKDDISFWRARFPTIPDPLPLHRSRLSERRPLSQYAAHTISIRIPKNISEQIREVARSYRATSFHVHVAAFKAILHRFLDVEDICIGVAEGSRREENMQKSIGPYLNIVPMRMKAESTQSFGRAIEQARLDTLQTLAHSHVPLEVILNELHVTRSPTHTPLFQVFLNYMEGVDERQRLGDCEMELSTHQSAKLAYDFSATIFNNAAGDASVDFTVQQGLYSETDAALIARGYEDVLYEIIQSPKRPSFNSEWPETLVHCFEKFLPAYSDNTAVTDSTGTSLSYGQLAQLIDTISLGLLEKDVTPGSRVAILQQASVNWIASLMAILKVGAVYVPLDPDTPTARLSLIVNDCKPAVILTDNQRDCQKDEFDPPIQGAVVNVSRLSLSPLKKPLEILARPQETAIILYTSGSTGTPKGVELRHESLKHEFDLCKAVYGLGQSDVVLQQSAYSFDLSVTQIFIALTVGAELRVVSHEFRSDARSIVNCIKNAGVTATYATPTEYKAWLRHSNQDILRSSPWRLSLTAGEAVTEPLLQLFRDLNCPQLRLFNVYGPTETTCGSTKMELEYHQPNFYDGRIPVGRAAANEAFYIMDTQRNIQPIGLPGEIFIAGVGVALGYLNNIELTKKAFHPDPFQPGSIMYQTGDRGRLLPDGSLLLEGRIQGGLEVKVNGVRIDLEDIEQTILKSANGKLANAAVSVRKFNDIQVMVAHVVSADNDDSGEEEVFLSKLLASLPLSRAMKPSAIIGISSLPTSVSGKLDRKLVEQLPISQDLSETRKPKVHSAGEARMEALWREVIPNELLGRIHSESDFFGCGGNSLLLIELQAQIREQLSIDIPLIELFQSSTLRSMVQLVEASSVDHDTFIDWEIETTPEIGLSAKSLSTMVNTPPRIVVLTGATGFLGQYILRDLVQQKNVERVICLAVRNANQRQNELLLSEISNGKVTVYEGDLQSARFGLDEETISDVFHMADVVIHNGADVSHLKTYASLRASNLHSTQELVRRCLPRAIPIHYISTTGVSMYAKWTNDTFPETSVLNSPPPRDGLHGYVSSKWASEVYLEKIHENYQLPIYIHRPSSIIRPEVEINGANPAPDVLQNLLSYSRRLHAVPITIGMHGVLDLVAPETVASNIVKDLIEKNSHGKVIFRHQATDLEIPFSGLKDHIQKETRHSIETISMEEWLSRAEGLGLSSAMVAVFRGVQELGIPFPKLKKGQ</sequence>
<keyword evidence="1" id="KW-0596">Phosphopantetheine</keyword>
<dbReference type="PROSITE" id="PS00012">
    <property type="entry name" value="PHOSPHOPANTETHEINE"/>
    <property type="match status" value="1"/>
</dbReference>
<dbReference type="PANTHER" id="PTHR43775">
    <property type="entry name" value="FATTY ACID SYNTHASE"/>
    <property type="match status" value="1"/>
</dbReference>
<evidence type="ECO:0000256" key="9">
    <source>
        <dbReference type="PROSITE-ProRule" id="PRU01363"/>
    </source>
</evidence>
<dbReference type="GO" id="GO:0004315">
    <property type="term" value="F:3-oxoacyl-[acyl-carrier-protein] synthase activity"/>
    <property type="evidence" value="ECO:0007669"/>
    <property type="project" value="InterPro"/>
</dbReference>
<dbReference type="GO" id="GO:0016874">
    <property type="term" value="F:ligase activity"/>
    <property type="evidence" value="ECO:0007669"/>
    <property type="project" value="UniProtKB-KW"/>
</dbReference>
<dbReference type="GO" id="GO:0009403">
    <property type="term" value="P:toxin biosynthetic process"/>
    <property type="evidence" value="ECO:0007669"/>
    <property type="project" value="UniProtKB-ARBA"/>
</dbReference>
<feature type="region of interest" description="Disordered" evidence="10">
    <location>
        <begin position="2483"/>
        <end position="2511"/>
    </location>
</feature>
<dbReference type="Gene3D" id="1.10.1200.10">
    <property type="entry name" value="ACP-like"/>
    <property type="match status" value="2"/>
</dbReference>
<feature type="compositionally biased region" description="Pro residues" evidence="10">
    <location>
        <begin position="2500"/>
        <end position="2509"/>
    </location>
</feature>
<evidence type="ECO:0000256" key="4">
    <source>
        <dbReference type="ARBA" id="ARBA00022603"/>
    </source>
</evidence>
<evidence type="ECO:0000256" key="5">
    <source>
        <dbReference type="ARBA" id="ARBA00022679"/>
    </source>
</evidence>
<dbReference type="CDD" id="cd19532">
    <property type="entry name" value="C_PKS-NRPS"/>
    <property type="match status" value="1"/>
</dbReference>
<keyword evidence="2" id="KW-0597">Phosphoprotein</keyword>
<dbReference type="InterPro" id="IPR050091">
    <property type="entry name" value="PKS_NRPS_Biosynth_Enz"/>
</dbReference>
<dbReference type="EMBL" id="MLKD01000001">
    <property type="protein sequence ID" value="OQE31773.1"/>
    <property type="molecule type" value="Genomic_DNA"/>
</dbReference>
<dbReference type="InterPro" id="IPR049900">
    <property type="entry name" value="PKS_mFAS_DH"/>
</dbReference>
<dbReference type="PANTHER" id="PTHR43775:SF20">
    <property type="entry name" value="HYBRID PKS-NRPS SYNTHETASE APDA"/>
    <property type="match status" value="1"/>
</dbReference>
<dbReference type="Gene3D" id="3.40.50.720">
    <property type="entry name" value="NAD(P)-binding Rossmann-like Domain"/>
    <property type="match status" value="2"/>
</dbReference>
<evidence type="ECO:0000256" key="7">
    <source>
        <dbReference type="ARBA" id="ARBA00023268"/>
    </source>
</evidence>
<dbReference type="PROSITE" id="PS00606">
    <property type="entry name" value="KS3_1"/>
    <property type="match status" value="1"/>
</dbReference>
<dbReference type="GO" id="GO:0008168">
    <property type="term" value="F:methyltransferase activity"/>
    <property type="evidence" value="ECO:0007669"/>
    <property type="project" value="UniProtKB-KW"/>
</dbReference>
<dbReference type="InterPro" id="IPR020807">
    <property type="entry name" value="PKS_DH"/>
</dbReference>
<dbReference type="SUPFAM" id="SSF52151">
    <property type="entry name" value="FabD/lysophospholipase-like"/>
    <property type="match status" value="1"/>
</dbReference>
<feature type="region of interest" description="Disordered" evidence="10">
    <location>
        <begin position="2524"/>
        <end position="2569"/>
    </location>
</feature>
<dbReference type="InterPro" id="IPR049552">
    <property type="entry name" value="PKS_DH_N"/>
</dbReference>
<dbReference type="InterPro" id="IPR001242">
    <property type="entry name" value="Condensation_dom"/>
</dbReference>
<dbReference type="InterPro" id="IPR016035">
    <property type="entry name" value="Acyl_Trfase/lysoPLipase"/>
</dbReference>
<dbReference type="SUPFAM" id="SSF47336">
    <property type="entry name" value="ACP-like"/>
    <property type="match status" value="2"/>
</dbReference>
<feature type="active site" description="Proton donor; for dehydratase activity" evidence="9">
    <location>
        <position position="1150"/>
    </location>
</feature>
<dbReference type="CDD" id="cd00833">
    <property type="entry name" value="PKS"/>
    <property type="match status" value="1"/>
</dbReference>
<comment type="similarity">
    <text evidence="8">In the C-terminal section; belongs to the NRP synthetase family.</text>
</comment>
<proteinExistence type="inferred from homology"/>
<dbReference type="Pfam" id="PF00109">
    <property type="entry name" value="ketoacyl-synt"/>
    <property type="match status" value="1"/>
</dbReference>
<dbReference type="InterPro" id="IPR029063">
    <property type="entry name" value="SAM-dependent_MTases_sf"/>
</dbReference>
<dbReference type="Pfam" id="PF08659">
    <property type="entry name" value="KR"/>
    <property type="match status" value="1"/>
</dbReference>
<evidence type="ECO:0000313" key="14">
    <source>
        <dbReference type="EMBL" id="OQE31773.1"/>
    </source>
</evidence>
<dbReference type="CDD" id="cd05930">
    <property type="entry name" value="A_NRPS"/>
    <property type="match status" value="1"/>
</dbReference>
<dbReference type="InterPro" id="IPR016039">
    <property type="entry name" value="Thiolase-like"/>
</dbReference>
<reference evidence="15" key="1">
    <citation type="journal article" date="2017" name="Nat. Microbiol.">
        <title>Global analysis of biosynthetic gene clusters reveals vast potential of secondary metabolite production in Penicillium species.</title>
        <authorList>
            <person name="Nielsen J.C."/>
            <person name="Grijseels S."/>
            <person name="Prigent S."/>
            <person name="Ji B."/>
            <person name="Dainat J."/>
            <person name="Nielsen K.F."/>
            <person name="Frisvad J.C."/>
            <person name="Workman M."/>
            <person name="Nielsen J."/>
        </authorList>
    </citation>
    <scope>NUCLEOTIDE SEQUENCE [LARGE SCALE GENOMIC DNA]</scope>
    <source>
        <strain evidence="15">IBT 24891</strain>
    </source>
</reference>
<dbReference type="CDD" id="cd02440">
    <property type="entry name" value="AdoMet_MTases"/>
    <property type="match status" value="1"/>
</dbReference>
<dbReference type="SMART" id="SM00823">
    <property type="entry name" value="PKS_PP"/>
    <property type="match status" value="2"/>
</dbReference>
<dbReference type="SUPFAM" id="SSF51735">
    <property type="entry name" value="NAD(P)-binding Rossmann-fold domains"/>
    <property type="match status" value="2"/>
</dbReference>
<evidence type="ECO:0000259" key="13">
    <source>
        <dbReference type="PROSITE" id="PS52019"/>
    </source>
</evidence>
<keyword evidence="5" id="KW-0808">Transferase</keyword>
<evidence type="ECO:0000256" key="1">
    <source>
        <dbReference type="ARBA" id="ARBA00022450"/>
    </source>
</evidence>
<dbReference type="SUPFAM" id="SSF56801">
    <property type="entry name" value="Acetyl-CoA synthetase-like"/>
    <property type="match status" value="1"/>
</dbReference>
<dbReference type="SUPFAM" id="SSF55048">
    <property type="entry name" value="Probable ACP-binding domain of malonyl-CoA ACP transacylase"/>
    <property type="match status" value="1"/>
</dbReference>
<dbReference type="Pfam" id="PF00698">
    <property type="entry name" value="Acyl_transf_1"/>
    <property type="match status" value="1"/>
</dbReference>
<dbReference type="Gene3D" id="3.40.47.10">
    <property type="match status" value="1"/>
</dbReference>
<dbReference type="GO" id="GO:0004312">
    <property type="term" value="F:fatty acid synthase activity"/>
    <property type="evidence" value="ECO:0007669"/>
    <property type="project" value="TreeGrafter"/>
</dbReference>
<feature type="domain" description="Carrier" evidence="11">
    <location>
        <begin position="3528"/>
        <end position="3603"/>
    </location>
</feature>
<dbReference type="InterPro" id="IPR006162">
    <property type="entry name" value="Ppantetheine_attach_site"/>
</dbReference>
<dbReference type="InterPro" id="IPR057326">
    <property type="entry name" value="KR_dom"/>
</dbReference>
<gene>
    <name evidence="14" type="ORF">PENSTE_c001G00730</name>
</gene>
<evidence type="ECO:0000256" key="3">
    <source>
        <dbReference type="ARBA" id="ARBA00022598"/>
    </source>
</evidence>
<feature type="active site" description="Proton acceptor; for dehydratase activity" evidence="9">
    <location>
        <position position="971"/>
    </location>
</feature>
<keyword evidence="15" id="KW-1185">Reference proteome</keyword>
<accession>A0A1V6U1P8</accession>
<dbReference type="InterPro" id="IPR036291">
    <property type="entry name" value="NAD(P)-bd_dom_sf"/>
</dbReference>
<dbReference type="InterPro" id="IPR010071">
    <property type="entry name" value="AA_adenyl_dom"/>
</dbReference>
<evidence type="ECO:0008006" key="16">
    <source>
        <dbReference type="Google" id="ProtNLM"/>
    </source>
</evidence>
<feature type="compositionally biased region" description="Basic and acidic residues" evidence="10">
    <location>
        <begin position="2558"/>
        <end position="2567"/>
    </location>
</feature>
<dbReference type="InterPro" id="IPR020841">
    <property type="entry name" value="PKS_Beta-ketoAc_synthase_dom"/>
</dbReference>
<dbReference type="Gene3D" id="3.10.129.110">
    <property type="entry name" value="Polyketide synthase dehydratase"/>
    <property type="match status" value="1"/>
</dbReference>
<dbReference type="Gene3D" id="3.30.559.10">
    <property type="entry name" value="Chloramphenicol acetyltransferase-like domain"/>
    <property type="match status" value="1"/>
</dbReference>
<dbReference type="InterPro" id="IPR042104">
    <property type="entry name" value="PKS_dehydratase_sf"/>
</dbReference>
<evidence type="ECO:0000256" key="2">
    <source>
        <dbReference type="ARBA" id="ARBA00022553"/>
    </source>
</evidence>
<dbReference type="SMART" id="SM00822">
    <property type="entry name" value="PKS_KR"/>
    <property type="match status" value="1"/>
</dbReference>
<dbReference type="Gene3D" id="3.40.50.12780">
    <property type="entry name" value="N-terminal domain of ligase-like"/>
    <property type="match status" value="1"/>
</dbReference>
<feature type="compositionally biased region" description="Polar residues" evidence="10">
    <location>
        <begin position="526"/>
        <end position="541"/>
    </location>
</feature>
<keyword evidence="3" id="KW-0436">Ligase</keyword>
<dbReference type="Gene3D" id="3.30.300.30">
    <property type="match status" value="1"/>
</dbReference>
<dbReference type="GO" id="GO:0006633">
    <property type="term" value="P:fatty acid biosynthetic process"/>
    <property type="evidence" value="ECO:0007669"/>
    <property type="project" value="InterPro"/>
</dbReference>
<dbReference type="GO" id="GO:1901336">
    <property type="term" value="P:lactone biosynthetic process"/>
    <property type="evidence" value="ECO:0007669"/>
    <property type="project" value="UniProtKB-ARBA"/>
</dbReference>
<dbReference type="InterPro" id="IPR013968">
    <property type="entry name" value="PKS_KR"/>
</dbReference>
<evidence type="ECO:0000256" key="10">
    <source>
        <dbReference type="SAM" id="MobiDB-lite"/>
    </source>
</evidence>
<feature type="compositionally biased region" description="Polar residues" evidence="10">
    <location>
        <begin position="2524"/>
        <end position="2543"/>
    </location>
</feature>
<evidence type="ECO:0000256" key="6">
    <source>
        <dbReference type="ARBA" id="ARBA00022737"/>
    </source>
</evidence>
<dbReference type="InterPro" id="IPR036736">
    <property type="entry name" value="ACP-like_sf"/>
</dbReference>
<dbReference type="InterPro" id="IPR014031">
    <property type="entry name" value="Ketoacyl_synth_C"/>
</dbReference>
<dbReference type="NCBIfam" id="TIGR01733">
    <property type="entry name" value="AA-adenyl-dom"/>
    <property type="match status" value="1"/>
</dbReference>
<dbReference type="PROSITE" id="PS52004">
    <property type="entry name" value="KS3_2"/>
    <property type="match status" value="1"/>
</dbReference>
<dbReference type="InterPro" id="IPR013120">
    <property type="entry name" value="FAR_NAD-bd"/>
</dbReference>
<dbReference type="InterPro" id="IPR013217">
    <property type="entry name" value="Methyltransf_12"/>
</dbReference>
<dbReference type="InterPro" id="IPR045851">
    <property type="entry name" value="AMP-bd_C_sf"/>
</dbReference>
<protein>
    <recommendedName>
        <fullName evidence="16">Carrier domain-containing protein</fullName>
    </recommendedName>
</protein>
<dbReference type="InterPro" id="IPR023213">
    <property type="entry name" value="CAT-like_dom_sf"/>
</dbReference>
<dbReference type="InterPro" id="IPR016036">
    <property type="entry name" value="Malonyl_transacylase_ACP-bd"/>
</dbReference>
<dbReference type="OrthoDB" id="329835at2759"/>
<dbReference type="Proteomes" id="UP000191285">
    <property type="component" value="Unassembled WGS sequence"/>
</dbReference>
<dbReference type="InterPro" id="IPR049551">
    <property type="entry name" value="PKS_DH_C"/>
</dbReference>
<dbReference type="SMART" id="SM00827">
    <property type="entry name" value="PKS_AT"/>
    <property type="match status" value="1"/>
</dbReference>
<dbReference type="FunFam" id="3.40.47.10:FF:000019">
    <property type="entry name" value="Polyketide synthase type I"/>
    <property type="match status" value="1"/>
</dbReference>
<evidence type="ECO:0000256" key="8">
    <source>
        <dbReference type="ARBA" id="ARBA00029443"/>
    </source>
</evidence>
<feature type="region of interest" description="Disordered" evidence="10">
    <location>
        <begin position="526"/>
        <end position="548"/>
    </location>
</feature>
<dbReference type="Pfam" id="PF14765">
    <property type="entry name" value="PS-DH"/>
    <property type="match status" value="1"/>
</dbReference>
<dbReference type="InterPro" id="IPR020806">
    <property type="entry name" value="PKS_PP-bd"/>
</dbReference>
<evidence type="ECO:0000259" key="12">
    <source>
        <dbReference type="PROSITE" id="PS52004"/>
    </source>
</evidence>
<feature type="domain" description="Ketosynthase family 3 (KS3)" evidence="12">
    <location>
        <begin position="5"/>
        <end position="445"/>
    </location>
</feature>
<dbReference type="Pfam" id="PF02801">
    <property type="entry name" value="Ketoacyl-synt_C"/>
    <property type="match status" value="1"/>
</dbReference>
<dbReference type="InterPro" id="IPR020845">
    <property type="entry name" value="AMP-binding_CS"/>
</dbReference>
<evidence type="ECO:0000313" key="15">
    <source>
        <dbReference type="Proteomes" id="UP000191285"/>
    </source>
</evidence>
<keyword evidence="4" id="KW-0489">Methyltransferase</keyword>
<dbReference type="SMART" id="SM00825">
    <property type="entry name" value="PKS_KS"/>
    <property type="match status" value="1"/>
</dbReference>
<feature type="region of interest" description="C-terminal hotdog fold" evidence="9">
    <location>
        <begin position="1090"/>
        <end position="1244"/>
    </location>
</feature>
<dbReference type="SUPFAM" id="SSF52777">
    <property type="entry name" value="CoA-dependent acyltransferases"/>
    <property type="match status" value="2"/>
</dbReference>
<dbReference type="Gene3D" id="3.40.50.150">
    <property type="entry name" value="Vaccinia Virus protein VP39"/>
    <property type="match status" value="1"/>
</dbReference>
<evidence type="ECO:0000259" key="11">
    <source>
        <dbReference type="PROSITE" id="PS50075"/>
    </source>
</evidence>
<dbReference type="Pfam" id="PF00668">
    <property type="entry name" value="Condensation"/>
    <property type="match status" value="1"/>
</dbReference>
<dbReference type="InterPro" id="IPR018201">
    <property type="entry name" value="Ketoacyl_synth_AS"/>
</dbReference>
<dbReference type="InterPro" id="IPR014043">
    <property type="entry name" value="Acyl_transferase_dom"/>
</dbReference>
<dbReference type="InterPro" id="IPR032821">
    <property type="entry name" value="PKS_assoc"/>
</dbReference>
<name>A0A1V6U1P8_9EURO</name>
<dbReference type="SUPFAM" id="SSF53335">
    <property type="entry name" value="S-adenosyl-L-methionine-dependent methyltransferases"/>
    <property type="match status" value="1"/>
</dbReference>
<dbReference type="InterPro" id="IPR000873">
    <property type="entry name" value="AMP-dep_synth/lig_dom"/>
</dbReference>
<dbReference type="STRING" id="303698.A0A1V6U1P8"/>
<dbReference type="InterPro" id="IPR042099">
    <property type="entry name" value="ANL_N_sf"/>
</dbReference>
<dbReference type="GO" id="GO:0031177">
    <property type="term" value="F:phosphopantetheine binding"/>
    <property type="evidence" value="ECO:0007669"/>
    <property type="project" value="InterPro"/>
</dbReference>
<comment type="caution">
    <text evidence="14">The sequence shown here is derived from an EMBL/GenBank/DDBJ whole genome shotgun (WGS) entry which is preliminary data.</text>
</comment>
<feature type="region of interest" description="N-terminal hotdog fold" evidence="9">
    <location>
        <begin position="939"/>
        <end position="1075"/>
    </location>
</feature>
<dbReference type="InterPro" id="IPR001227">
    <property type="entry name" value="Ac_transferase_dom_sf"/>
</dbReference>
<dbReference type="Gene3D" id="3.30.559.30">
    <property type="entry name" value="Nonribosomal peptide synthetase, condensation domain"/>
    <property type="match status" value="1"/>
</dbReference>
<dbReference type="Pfam" id="PF21089">
    <property type="entry name" value="PKS_DH_N"/>
    <property type="match status" value="1"/>
</dbReference>
<dbReference type="GO" id="GO:0032259">
    <property type="term" value="P:methylation"/>
    <property type="evidence" value="ECO:0007669"/>
    <property type="project" value="UniProtKB-KW"/>
</dbReference>
<dbReference type="Pfam" id="PF00501">
    <property type="entry name" value="AMP-binding"/>
    <property type="match status" value="1"/>
</dbReference>
<dbReference type="InterPro" id="IPR014030">
    <property type="entry name" value="Ketoacyl_synth_N"/>
</dbReference>
<keyword evidence="7" id="KW-0511">Multifunctional enzyme</keyword>
<dbReference type="InterPro" id="IPR009081">
    <property type="entry name" value="PP-bd_ACP"/>
</dbReference>
<dbReference type="Pfam" id="PF00550">
    <property type="entry name" value="PP-binding"/>
    <property type="match status" value="2"/>
</dbReference>
<feature type="domain" description="PKS/mFAS DH" evidence="13">
    <location>
        <begin position="939"/>
        <end position="1244"/>
    </location>
</feature>
<dbReference type="Pfam" id="PF08242">
    <property type="entry name" value="Methyltransf_12"/>
    <property type="match status" value="1"/>
</dbReference>
<dbReference type="SMART" id="SM00826">
    <property type="entry name" value="PKS_DH"/>
    <property type="match status" value="1"/>
</dbReference>
<dbReference type="GO" id="GO:0030639">
    <property type="term" value="P:polyketide biosynthetic process"/>
    <property type="evidence" value="ECO:0007669"/>
    <property type="project" value="UniProtKB-ARBA"/>
</dbReference>
<keyword evidence="6" id="KW-0677">Repeat</keyword>
<dbReference type="Gene3D" id="3.40.366.10">
    <property type="entry name" value="Malonyl-Coenzyme A Acyl Carrier Protein, domain 2"/>
    <property type="match status" value="1"/>
</dbReference>
<dbReference type="PROSITE" id="PS50075">
    <property type="entry name" value="CARRIER"/>
    <property type="match status" value="2"/>
</dbReference>
<dbReference type="SUPFAM" id="SSF53901">
    <property type="entry name" value="Thiolase-like"/>
    <property type="match status" value="1"/>
</dbReference>
<dbReference type="PROSITE" id="PS00455">
    <property type="entry name" value="AMP_BINDING"/>
    <property type="match status" value="1"/>
</dbReference>
<dbReference type="PROSITE" id="PS52019">
    <property type="entry name" value="PKS_MFAS_DH"/>
    <property type="match status" value="1"/>
</dbReference>
<dbReference type="Pfam" id="PF16197">
    <property type="entry name" value="KAsynt_C_assoc"/>
    <property type="match status" value="1"/>
</dbReference>
<dbReference type="Pfam" id="PF07993">
    <property type="entry name" value="NAD_binding_4"/>
    <property type="match status" value="1"/>
</dbReference>
<feature type="domain" description="Carrier" evidence="11">
    <location>
        <begin position="2406"/>
        <end position="2481"/>
    </location>
</feature>